<comment type="caution">
    <text evidence="2">The sequence shown here is derived from an EMBL/GenBank/DDBJ whole genome shotgun (WGS) entry which is preliminary data.</text>
</comment>
<dbReference type="PANTHER" id="PTHR37984:SF5">
    <property type="entry name" value="PROTEIN NYNRIN-LIKE"/>
    <property type="match status" value="1"/>
</dbReference>
<organism evidence="2 3">
    <name type="scientific">Acropora cervicornis</name>
    <name type="common">Staghorn coral</name>
    <dbReference type="NCBI Taxonomy" id="6130"/>
    <lineage>
        <taxon>Eukaryota</taxon>
        <taxon>Metazoa</taxon>
        <taxon>Cnidaria</taxon>
        <taxon>Anthozoa</taxon>
        <taxon>Hexacorallia</taxon>
        <taxon>Scleractinia</taxon>
        <taxon>Astrocoeniina</taxon>
        <taxon>Acroporidae</taxon>
        <taxon>Acropora</taxon>
    </lineage>
</organism>
<feature type="region of interest" description="Disordered" evidence="1">
    <location>
        <begin position="672"/>
        <end position="691"/>
    </location>
</feature>
<proteinExistence type="predicted"/>
<evidence type="ECO:0000313" key="2">
    <source>
        <dbReference type="EMBL" id="KAK2564617.1"/>
    </source>
</evidence>
<sequence length="757" mass="84719">MAALIDNIGPFDKKSEKFSDYDADRFEAYVAANDIDNDKKVNVFLAVIGPDVCKLLKNLCGPENPNTKTSARLSQLLQEHFEPAPIVIAERYKFWTASQEESGSVSEFVVRLEKLASTCSFGAFLSQALKDRLVSGLHPKVSTTQRHLLSIKELTYSMAHDKCIADEMAGKANIEHMGDSANTDTEKVQLVYSRRNVEPNSKRAAKCKSCGSMQHGSQSCRFKNATCHHCQKKGHIHPICKARRSSGKKESKANSWDSISDDESVGSCEKHARDTPMDAAEDVAFGLYRTGTEQLSAESVNCVKPYVVNVQLGSKYVYDAELSDYRIQPVGVILRNYSGEKIPAVGKITVPVKYENQEHILDLIVVEGNLPALFGRDWLSRIRVDWKNVFNVKVEATKNEISIPKSETFPAQCNNVLEEHKMLLSTKARLQRWAVLLSGYNFDITFKNSADNANADFFSRFPVQSLADDEDLDPDERYVFATVRDELPVTAAEIAEGLELRPFWTRRDELSLENGCWKNCMSAIQRMYRACPDKGSLQQKMANVLFRYRNTPHSTTDKTSSQLFLKREPRTYLSLVKPSLQRHLEKKQAASKLYMNGLHPRGRMFYLYQPVRVKNTRGGKEKWIMGTIVAVKGPEIYLVRVPGNDRRFVHANHLIPDDARGLGSYVETVAPDGASLSPGTNSQIPSKDNSEMSLKSVVISVPTVDNDIELEGNDDPGCKSSDTAITRPIKPNHSESEPGPVVTRSGRVIKPPNRLSF</sequence>
<name>A0AAD9V883_ACRCE</name>
<accession>A0AAD9V883</accession>
<dbReference type="AlphaFoldDB" id="A0AAD9V883"/>
<dbReference type="InterPro" id="IPR036397">
    <property type="entry name" value="RNaseH_sf"/>
</dbReference>
<dbReference type="GO" id="GO:0003676">
    <property type="term" value="F:nucleic acid binding"/>
    <property type="evidence" value="ECO:0007669"/>
    <property type="project" value="InterPro"/>
</dbReference>
<dbReference type="Gene3D" id="3.30.420.10">
    <property type="entry name" value="Ribonuclease H-like superfamily/Ribonuclease H"/>
    <property type="match status" value="1"/>
</dbReference>
<dbReference type="EMBL" id="JARQWQ010000022">
    <property type="protein sequence ID" value="KAK2564617.1"/>
    <property type="molecule type" value="Genomic_DNA"/>
</dbReference>
<keyword evidence="3" id="KW-1185">Reference proteome</keyword>
<evidence type="ECO:0000313" key="3">
    <source>
        <dbReference type="Proteomes" id="UP001249851"/>
    </source>
</evidence>
<dbReference type="PANTHER" id="PTHR37984">
    <property type="entry name" value="PROTEIN CBG26694"/>
    <property type="match status" value="1"/>
</dbReference>
<dbReference type="Proteomes" id="UP001249851">
    <property type="component" value="Unassembled WGS sequence"/>
</dbReference>
<evidence type="ECO:0000256" key="1">
    <source>
        <dbReference type="SAM" id="MobiDB-lite"/>
    </source>
</evidence>
<feature type="region of interest" description="Disordered" evidence="1">
    <location>
        <begin position="709"/>
        <end position="757"/>
    </location>
</feature>
<feature type="compositionally biased region" description="Polar residues" evidence="1">
    <location>
        <begin position="677"/>
        <end position="691"/>
    </location>
</feature>
<gene>
    <name evidence="2" type="ORF">P5673_012085</name>
</gene>
<reference evidence="2" key="1">
    <citation type="journal article" date="2023" name="G3 (Bethesda)">
        <title>Whole genome assembly and annotation of the endangered Caribbean coral Acropora cervicornis.</title>
        <authorList>
            <person name="Selwyn J.D."/>
            <person name="Vollmer S.V."/>
        </authorList>
    </citation>
    <scope>NUCLEOTIDE SEQUENCE</scope>
    <source>
        <strain evidence="2">K2</strain>
    </source>
</reference>
<reference evidence="2" key="2">
    <citation type="journal article" date="2023" name="Science">
        <title>Genomic signatures of disease resistance in endangered staghorn corals.</title>
        <authorList>
            <person name="Vollmer S.V."/>
            <person name="Selwyn J.D."/>
            <person name="Despard B.A."/>
            <person name="Roesel C.L."/>
        </authorList>
    </citation>
    <scope>NUCLEOTIDE SEQUENCE</scope>
    <source>
        <strain evidence="2">K2</strain>
    </source>
</reference>
<dbReference type="InterPro" id="IPR050951">
    <property type="entry name" value="Retrovirus_Pol_polyprotein"/>
</dbReference>
<protein>
    <submittedName>
        <fullName evidence="2">Uncharacterized protein</fullName>
    </submittedName>
</protein>
<feature type="region of interest" description="Disordered" evidence="1">
    <location>
        <begin position="241"/>
        <end position="270"/>
    </location>
</feature>